<protein>
    <submittedName>
        <fullName evidence="6">GntR family transcriptional regulator</fullName>
    </submittedName>
</protein>
<dbReference type="InterPro" id="IPR036390">
    <property type="entry name" value="WH_DNA-bd_sf"/>
</dbReference>
<proteinExistence type="predicted"/>
<dbReference type="Pfam" id="PF00392">
    <property type="entry name" value="GntR"/>
    <property type="match status" value="1"/>
</dbReference>
<dbReference type="Gene3D" id="1.20.120.530">
    <property type="entry name" value="GntR ligand-binding domain-like"/>
    <property type="match status" value="1"/>
</dbReference>
<dbReference type="SUPFAM" id="SSF48008">
    <property type="entry name" value="GntR ligand-binding domain-like"/>
    <property type="match status" value="1"/>
</dbReference>
<dbReference type="SMART" id="SM00345">
    <property type="entry name" value="HTH_GNTR"/>
    <property type="match status" value="1"/>
</dbReference>
<feature type="compositionally biased region" description="Polar residues" evidence="4">
    <location>
        <begin position="227"/>
        <end position="239"/>
    </location>
</feature>
<dbReference type="EMBL" id="JBHMCG010000040">
    <property type="protein sequence ID" value="MFB9572409.1"/>
    <property type="molecule type" value="Genomic_DNA"/>
</dbReference>
<evidence type="ECO:0000256" key="3">
    <source>
        <dbReference type="ARBA" id="ARBA00023163"/>
    </source>
</evidence>
<keyword evidence="1" id="KW-0805">Transcription regulation</keyword>
<dbReference type="SUPFAM" id="SSF46785">
    <property type="entry name" value="Winged helix' DNA-binding domain"/>
    <property type="match status" value="1"/>
</dbReference>
<reference evidence="6 7" key="1">
    <citation type="submission" date="2024-09" db="EMBL/GenBank/DDBJ databases">
        <authorList>
            <person name="Sun Q."/>
            <person name="Mori K."/>
        </authorList>
    </citation>
    <scope>NUCLEOTIDE SEQUENCE [LARGE SCALE GENOMIC DNA]</scope>
    <source>
        <strain evidence="6 7">JCM 3331</strain>
    </source>
</reference>
<evidence type="ECO:0000256" key="4">
    <source>
        <dbReference type="SAM" id="MobiDB-lite"/>
    </source>
</evidence>
<dbReference type="InterPro" id="IPR000524">
    <property type="entry name" value="Tscrpt_reg_HTH_GntR"/>
</dbReference>
<keyword evidence="3" id="KW-0804">Transcription</keyword>
<gene>
    <name evidence="6" type="ORF">ACFFTL_08750</name>
</gene>
<evidence type="ECO:0000259" key="5">
    <source>
        <dbReference type="PROSITE" id="PS50949"/>
    </source>
</evidence>
<dbReference type="InterPro" id="IPR008920">
    <property type="entry name" value="TF_FadR/GntR_C"/>
</dbReference>
<dbReference type="RefSeq" id="WP_345519280.1">
    <property type="nucleotide sequence ID" value="NZ_BAAAXD010000053.1"/>
</dbReference>
<evidence type="ECO:0000256" key="1">
    <source>
        <dbReference type="ARBA" id="ARBA00023015"/>
    </source>
</evidence>
<evidence type="ECO:0000313" key="7">
    <source>
        <dbReference type="Proteomes" id="UP001589710"/>
    </source>
</evidence>
<dbReference type="PROSITE" id="PS50949">
    <property type="entry name" value="HTH_GNTR"/>
    <property type="match status" value="1"/>
</dbReference>
<dbReference type="Pfam" id="PF07729">
    <property type="entry name" value="FCD"/>
    <property type="match status" value="1"/>
</dbReference>
<dbReference type="PANTHER" id="PTHR43537:SF5">
    <property type="entry name" value="UXU OPERON TRANSCRIPTIONAL REGULATOR"/>
    <property type="match status" value="1"/>
</dbReference>
<dbReference type="SMART" id="SM00895">
    <property type="entry name" value="FCD"/>
    <property type="match status" value="1"/>
</dbReference>
<dbReference type="Proteomes" id="UP001589710">
    <property type="component" value="Unassembled WGS sequence"/>
</dbReference>
<evidence type="ECO:0000256" key="2">
    <source>
        <dbReference type="ARBA" id="ARBA00023125"/>
    </source>
</evidence>
<organism evidence="6 7">
    <name type="scientific">Streptomyces yanii</name>
    <dbReference type="NCBI Taxonomy" id="78510"/>
    <lineage>
        <taxon>Bacteria</taxon>
        <taxon>Bacillati</taxon>
        <taxon>Actinomycetota</taxon>
        <taxon>Actinomycetes</taxon>
        <taxon>Kitasatosporales</taxon>
        <taxon>Streptomycetaceae</taxon>
        <taxon>Streptomyces</taxon>
    </lineage>
</organism>
<dbReference type="PANTHER" id="PTHR43537">
    <property type="entry name" value="TRANSCRIPTIONAL REGULATOR, GNTR FAMILY"/>
    <property type="match status" value="1"/>
</dbReference>
<dbReference type="CDD" id="cd07377">
    <property type="entry name" value="WHTH_GntR"/>
    <property type="match status" value="1"/>
</dbReference>
<dbReference type="InterPro" id="IPR036388">
    <property type="entry name" value="WH-like_DNA-bd_sf"/>
</dbReference>
<name>A0ABV5R638_9ACTN</name>
<comment type="caution">
    <text evidence="6">The sequence shown here is derived from an EMBL/GenBank/DDBJ whole genome shotgun (WGS) entry which is preliminary data.</text>
</comment>
<keyword evidence="7" id="KW-1185">Reference proteome</keyword>
<sequence length="239" mass="26562">MASAPGRLILAETVYDMIRQRLVSHEIEPGTKLNINGLAAELDVSPTPVREALARLESDGLVVKRSLAGYTAAPLMTSADFGDLFEMRLLLEPVAAARAATRITADDLLALEEHLREMRRVQHDASRETLRLFFLQDALFHARIANAVGNALMADTLRRFHAHAHLYRLHFREESAEATCVEHERILEALRESDPDISAAAMRSHIRRARQRLLPALGDADHGTPDTDPTQDGSYDVTT</sequence>
<feature type="domain" description="HTH gntR-type" evidence="5">
    <location>
        <begin position="8"/>
        <end position="75"/>
    </location>
</feature>
<evidence type="ECO:0000313" key="6">
    <source>
        <dbReference type="EMBL" id="MFB9572409.1"/>
    </source>
</evidence>
<feature type="region of interest" description="Disordered" evidence="4">
    <location>
        <begin position="216"/>
        <end position="239"/>
    </location>
</feature>
<dbReference type="Gene3D" id="1.10.10.10">
    <property type="entry name" value="Winged helix-like DNA-binding domain superfamily/Winged helix DNA-binding domain"/>
    <property type="match status" value="1"/>
</dbReference>
<dbReference type="InterPro" id="IPR011711">
    <property type="entry name" value="GntR_C"/>
</dbReference>
<accession>A0ABV5R638</accession>
<keyword evidence="2" id="KW-0238">DNA-binding</keyword>